<dbReference type="EMBL" id="HG917868">
    <property type="protein sequence ID" value="CDM68407.1"/>
    <property type="molecule type" value="Genomic_DNA"/>
</dbReference>
<dbReference type="AlphaFoldDB" id="W6S2A0"/>
<evidence type="ECO:0000313" key="2">
    <source>
        <dbReference type="EMBL" id="CDM68407.1"/>
    </source>
</evidence>
<dbReference type="CDD" id="cd04301">
    <property type="entry name" value="NAT_SF"/>
    <property type="match status" value="1"/>
</dbReference>
<dbReference type="InterPro" id="IPR016181">
    <property type="entry name" value="Acyl_CoA_acyltransferase"/>
</dbReference>
<sequence>MNYIEASIDDLEQIIEMRLEYIASDQGAIKTEYIKAMKEKLPGYFTENIGKSIFVFVAKDNERIVSIVMLNIITKPSNPHFINGRVGEVLNVYTKKEYRKQGIASKLISMLLEFSKEKNLDYVELESTDEGYELYKKMGFKDSKSDYVYMKYEL</sequence>
<accession>W6S2A0</accession>
<dbReference type="InterPro" id="IPR039143">
    <property type="entry name" value="GNPNAT1-like"/>
</dbReference>
<gene>
    <name evidence="2" type="ORF">CM240_1243</name>
</gene>
<dbReference type="RefSeq" id="WP_044037450.1">
    <property type="nucleotide sequence ID" value="NZ_HG917868.1"/>
</dbReference>
<organism evidence="2 3">
    <name type="scientific">Clostridium bornimense</name>
    <dbReference type="NCBI Taxonomy" id="1216932"/>
    <lineage>
        <taxon>Bacteria</taxon>
        <taxon>Bacillati</taxon>
        <taxon>Bacillota</taxon>
        <taxon>Clostridia</taxon>
        <taxon>Eubacteriales</taxon>
        <taxon>Clostridiaceae</taxon>
        <taxon>Clostridium</taxon>
    </lineage>
</organism>
<name>W6S2A0_9CLOT</name>
<dbReference type="InterPro" id="IPR000182">
    <property type="entry name" value="GNAT_dom"/>
</dbReference>
<evidence type="ECO:0000259" key="1">
    <source>
        <dbReference type="PROSITE" id="PS51186"/>
    </source>
</evidence>
<feature type="domain" description="N-acetyltransferase" evidence="1">
    <location>
        <begin position="1"/>
        <end position="154"/>
    </location>
</feature>
<dbReference type="PANTHER" id="PTHR13355">
    <property type="entry name" value="GLUCOSAMINE 6-PHOSPHATE N-ACETYLTRANSFERASE"/>
    <property type="match status" value="1"/>
</dbReference>
<reference evidence="2 3" key="1">
    <citation type="submission" date="2013-11" db="EMBL/GenBank/DDBJ databases">
        <title>Complete genome sequence of Clostridum sp. M2/40.</title>
        <authorList>
            <person name="Wibberg D."/>
            <person name="Puehler A."/>
            <person name="Schlueter A."/>
        </authorList>
    </citation>
    <scope>NUCLEOTIDE SEQUENCE [LARGE SCALE GENOMIC DNA]</scope>
    <source>
        <strain evidence="3">M2/40</strain>
    </source>
</reference>
<dbReference type="HOGENOM" id="CLU_013985_35_2_9"/>
<dbReference type="eggNOG" id="COG0456">
    <property type="taxonomic scope" value="Bacteria"/>
</dbReference>
<evidence type="ECO:0000313" key="3">
    <source>
        <dbReference type="Proteomes" id="UP000019426"/>
    </source>
</evidence>
<dbReference type="Gene3D" id="3.40.630.30">
    <property type="match status" value="1"/>
</dbReference>
<keyword evidence="2" id="KW-0808">Transferase</keyword>
<dbReference type="GO" id="GO:0008080">
    <property type="term" value="F:N-acetyltransferase activity"/>
    <property type="evidence" value="ECO:0007669"/>
    <property type="project" value="TreeGrafter"/>
</dbReference>
<dbReference type="KEGG" id="clt:CM240_1243"/>
<dbReference type="PATRIC" id="fig|1216932.3.peg.1236"/>
<dbReference type="Pfam" id="PF00583">
    <property type="entry name" value="Acetyltransf_1"/>
    <property type="match status" value="1"/>
</dbReference>
<protein>
    <submittedName>
        <fullName evidence="2">Putative acetyltransferase</fullName>
    </submittedName>
</protein>
<dbReference type="OrthoDB" id="119498at2"/>
<dbReference type="PANTHER" id="PTHR13355:SF15">
    <property type="entry name" value="GCN5-RELATED N-ACETYLTRANSFERASE 3, CHLOROPLASTIC"/>
    <property type="match status" value="1"/>
</dbReference>
<dbReference type="Proteomes" id="UP000019426">
    <property type="component" value="Chromosome M2/40_rep1"/>
</dbReference>
<keyword evidence="3" id="KW-1185">Reference proteome</keyword>
<dbReference type="STRING" id="1216932.CM240_1243"/>
<dbReference type="SUPFAM" id="SSF55729">
    <property type="entry name" value="Acyl-CoA N-acyltransferases (Nat)"/>
    <property type="match status" value="1"/>
</dbReference>
<proteinExistence type="predicted"/>
<dbReference type="PROSITE" id="PS51186">
    <property type="entry name" value="GNAT"/>
    <property type="match status" value="1"/>
</dbReference>